<dbReference type="RefSeq" id="WP_165758074.1">
    <property type="nucleotide sequence ID" value="NZ_MVHU01000014.1"/>
</dbReference>
<dbReference type="Pfam" id="PF10774">
    <property type="entry name" value="DUF4226"/>
    <property type="match status" value="1"/>
</dbReference>
<gene>
    <name evidence="2" type="ORF">BST28_11125</name>
</gene>
<sequence length="344" mass="37269">MAEVLGAFADAARDGEAQLVQRLAVSTAADSEFESVLRGAVQNKRHSRQRLDAIEAEIKQAAVTWRGLETPLGARQFQQFLVRKTREIQKIVADGFADSQARAEALQKLSGSYAIGGDPPLAPPTAPADDSDRPGDDKADPDDIARAVGDDRDQPWQYPWDPPPPADSAPGGGYWDIDGQSPYQSGPGGGPPMGPIAAPTPWHRGVTPVTGASSGLEEVVTPQPNGWGVQPAWSLQEAYRFRVVGEGFNGAPGHVRWVQRDGTWYQAKWIDYDFEAEHVRALVPHNDAEGYGLKPWGMNKWNPIGIKDIYKLQVNNPRLSLSLPTPIGGAFQMPASTPRVVSGR</sequence>
<reference evidence="2 3" key="1">
    <citation type="submission" date="2017-02" db="EMBL/GenBank/DDBJ databases">
        <title>The new phylogeny of genus Mycobacterium.</title>
        <authorList>
            <person name="Tortoli E."/>
            <person name="Trovato A."/>
            <person name="Cirillo D.M."/>
        </authorList>
    </citation>
    <scope>NUCLEOTIDE SEQUENCE [LARGE SCALE GENOMIC DNA]</scope>
    <source>
        <strain evidence="2 3">DSM 45093</strain>
    </source>
</reference>
<feature type="compositionally biased region" description="Basic and acidic residues" evidence="1">
    <location>
        <begin position="130"/>
        <end position="154"/>
    </location>
</feature>
<protein>
    <recommendedName>
        <fullName evidence="4">DUF4226 domain-containing protein</fullName>
    </recommendedName>
</protein>
<organism evidence="2 3">
    <name type="scientific">Mycolicibacter kumamotonensis</name>
    <dbReference type="NCBI Taxonomy" id="354243"/>
    <lineage>
        <taxon>Bacteria</taxon>
        <taxon>Bacillati</taxon>
        <taxon>Actinomycetota</taxon>
        <taxon>Actinomycetes</taxon>
        <taxon>Mycobacteriales</taxon>
        <taxon>Mycobacteriaceae</taxon>
        <taxon>Mycolicibacter</taxon>
    </lineage>
</organism>
<evidence type="ECO:0000313" key="3">
    <source>
        <dbReference type="Proteomes" id="UP000192713"/>
    </source>
</evidence>
<name>A0A1X0E4U3_9MYCO</name>
<evidence type="ECO:0000256" key="1">
    <source>
        <dbReference type="SAM" id="MobiDB-lite"/>
    </source>
</evidence>
<dbReference type="Proteomes" id="UP000192713">
    <property type="component" value="Unassembled WGS sequence"/>
</dbReference>
<dbReference type="EMBL" id="MVHU01000014">
    <property type="protein sequence ID" value="ORA79677.1"/>
    <property type="molecule type" value="Genomic_DNA"/>
</dbReference>
<accession>A0A1X0E4U3</accession>
<dbReference type="AlphaFoldDB" id="A0A1X0E4U3"/>
<comment type="caution">
    <text evidence="2">The sequence shown here is derived from an EMBL/GenBank/DDBJ whole genome shotgun (WGS) entry which is preliminary data.</text>
</comment>
<evidence type="ECO:0008006" key="4">
    <source>
        <dbReference type="Google" id="ProtNLM"/>
    </source>
</evidence>
<proteinExistence type="predicted"/>
<dbReference type="InterPro" id="IPR019710">
    <property type="entry name" value="DUF4226"/>
</dbReference>
<evidence type="ECO:0000313" key="2">
    <source>
        <dbReference type="EMBL" id="ORA79677.1"/>
    </source>
</evidence>
<feature type="region of interest" description="Disordered" evidence="1">
    <location>
        <begin position="112"/>
        <end position="210"/>
    </location>
</feature>